<dbReference type="AlphaFoldDB" id="A0A371R008"/>
<accession>A0A371R008</accession>
<dbReference type="EMBL" id="NMUF01000037">
    <property type="protein sequence ID" value="RFA96649.1"/>
    <property type="molecule type" value="Genomic_DNA"/>
</dbReference>
<gene>
    <name evidence="1" type="ORF">CGL51_05145</name>
    <name evidence="2" type="ORF">CGL52_10825</name>
</gene>
<evidence type="ECO:0000313" key="4">
    <source>
        <dbReference type="Proteomes" id="UP000257123"/>
    </source>
</evidence>
<sequence>MYVLTPRFNSLPIGDKCVKLVGEIPVLLEGPCKGRYLIIERRGVYASDKPLAEASVFYVAAGYPRRVEASGGVLIATDGLDLFNGFTKRGLWRELEPSLHVALAYYAGRCAYCTAYIEAVFKIPPRPSKSPGMAVEVEKSGKTYKVVAVAAPGHSDGFKTAILRLIRQISSIERISLGITVDAPLDLYSYSQRASIRNNTPPVYLIPRLKDREFLLH</sequence>
<evidence type="ECO:0000313" key="3">
    <source>
        <dbReference type="Proteomes" id="UP000256877"/>
    </source>
</evidence>
<comment type="caution">
    <text evidence="1">The sequence shown here is derived from an EMBL/GenBank/DDBJ whole genome shotgun (WGS) entry which is preliminary data.</text>
</comment>
<proteinExistence type="predicted"/>
<evidence type="ECO:0000313" key="1">
    <source>
        <dbReference type="EMBL" id="RFA96367.1"/>
    </source>
</evidence>
<evidence type="ECO:0000313" key="2">
    <source>
        <dbReference type="EMBL" id="RFA96649.1"/>
    </source>
</evidence>
<organism evidence="1 4">
    <name type="scientific">Pyrobaculum aerophilum</name>
    <dbReference type="NCBI Taxonomy" id="13773"/>
    <lineage>
        <taxon>Archaea</taxon>
        <taxon>Thermoproteota</taxon>
        <taxon>Thermoprotei</taxon>
        <taxon>Thermoproteales</taxon>
        <taxon>Thermoproteaceae</taxon>
        <taxon>Pyrobaculum</taxon>
    </lineage>
</organism>
<name>A0A371R008_9CREN</name>
<dbReference type="Proteomes" id="UP000257123">
    <property type="component" value="Unassembled WGS sequence"/>
</dbReference>
<protein>
    <submittedName>
        <fullName evidence="1">Uncharacterized protein</fullName>
    </submittedName>
</protein>
<dbReference type="Proteomes" id="UP000256877">
    <property type="component" value="Unassembled WGS sequence"/>
</dbReference>
<reference evidence="3 4" key="1">
    <citation type="submission" date="2017-07" db="EMBL/GenBank/DDBJ databases">
        <title>Draft genome sequence of aerobic hyperthermophilic archaea, Pyrobaculum aerophilum YKB31 and YKB32.</title>
        <authorList>
            <person name="Mochizuki T."/>
            <person name="Berliner A.J."/>
            <person name="Yoshida-Takashima Y."/>
            <person name="Takaki Y."/>
            <person name="Nunoura T."/>
            <person name="Takai K."/>
        </authorList>
    </citation>
    <scope>NUCLEOTIDE SEQUENCE [LARGE SCALE GENOMIC DNA]</scope>
    <source>
        <strain evidence="1 4">YKB31</strain>
        <strain evidence="2 3">YKB32</strain>
    </source>
</reference>
<dbReference type="EMBL" id="NMUE01000012">
    <property type="protein sequence ID" value="RFA96367.1"/>
    <property type="molecule type" value="Genomic_DNA"/>
</dbReference>
<dbReference type="OrthoDB" id="29033at2157"/>